<dbReference type="CDD" id="cd00569">
    <property type="entry name" value="HTH_Hin_like"/>
    <property type="match status" value="1"/>
</dbReference>
<dbReference type="PANTHER" id="PTHR30461:SF2">
    <property type="entry name" value="SERINE RECOMBINASE PINE-RELATED"/>
    <property type="match status" value="1"/>
</dbReference>
<dbReference type="InterPro" id="IPR009057">
    <property type="entry name" value="Homeodomain-like_sf"/>
</dbReference>
<evidence type="ECO:0000256" key="1">
    <source>
        <dbReference type="ARBA" id="ARBA00009913"/>
    </source>
</evidence>
<dbReference type="Proteomes" id="UP000321717">
    <property type="component" value="Unassembled WGS sequence"/>
</dbReference>
<evidence type="ECO:0000259" key="8">
    <source>
        <dbReference type="PROSITE" id="PS51736"/>
    </source>
</evidence>
<keyword evidence="4" id="KW-0238">DNA-binding</keyword>
<reference evidence="9 10" key="1">
    <citation type="submission" date="2019-07" db="EMBL/GenBank/DDBJ databases">
        <title>Whole genome shotgun sequence of Rhizobium naphthalenivorans NBRC 107585.</title>
        <authorList>
            <person name="Hosoyama A."/>
            <person name="Uohara A."/>
            <person name="Ohji S."/>
            <person name="Ichikawa N."/>
        </authorList>
    </citation>
    <scope>NUCLEOTIDE SEQUENCE [LARGE SCALE GENOMIC DNA]</scope>
    <source>
        <strain evidence="9 10">NBRC 107585</strain>
    </source>
</reference>
<evidence type="ECO:0000256" key="6">
    <source>
        <dbReference type="PIRSR" id="PIRSR606118-50"/>
    </source>
</evidence>
<dbReference type="GO" id="GO:0015074">
    <property type="term" value="P:DNA integration"/>
    <property type="evidence" value="ECO:0007669"/>
    <property type="project" value="UniProtKB-KW"/>
</dbReference>
<dbReference type="SUPFAM" id="SSF46689">
    <property type="entry name" value="Homeodomain-like"/>
    <property type="match status" value="1"/>
</dbReference>
<accession>A0A512HJE5</accession>
<dbReference type="FunFam" id="3.40.50.1390:FF:000001">
    <property type="entry name" value="DNA recombinase"/>
    <property type="match status" value="1"/>
</dbReference>
<keyword evidence="5" id="KW-0233">DNA recombination</keyword>
<dbReference type="GO" id="GO:0003677">
    <property type="term" value="F:DNA binding"/>
    <property type="evidence" value="ECO:0007669"/>
    <property type="project" value="UniProtKB-KW"/>
</dbReference>
<evidence type="ECO:0000313" key="9">
    <source>
        <dbReference type="EMBL" id="GEO85562.1"/>
    </source>
</evidence>
<dbReference type="InterPro" id="IPR007889">
    <property type="entry name" value="HTH_Psq"/>
</dbReference>
<dbReference type="InterPro" id="IPR006118">
    <property type="entry name" value="Recombinase_CS"/>
</dbReference>
<feature type="domain" description="Resolvase/invertase-type recombinase catalytic" evidence="8">
    <location>
        <begin position="5"/>
        <end position="139"/>
    </location>
</feature>
<dbReference type="Pfam" id="PF00239">
    <property type="entry name" value="Resolvase"/>
    <property type="match status" value="1"/>
</dbReference>
<name>A0A512HJE5_9HYPH</name>
<evidence type="ECO:0000256" key="2">
    <source>
        <dbReference type="ARBA" id="ARBA00022908"/>
    </source>
</evidence>
<dbReference type="GO" id="GO:0000150">
    <property type="term" value="F:DNA strand exchange activity"/>
    <property type="evidence" value="ECO:0007669"/>
    <property type="project" value="UniProtKB-KW"/>
</dbReference>
<dbReference type="SMART" id="SM00857">
    <property type="entry name" value="Resolvase"/>
    <property type="match status" value="1"/>
</dbReference>
<dbReference type="PROSITE" id="PS00398">
    <property type="entry name" value="RECOMBINASES_2"/>
    <property type="match status" value="1"/>
</dbReference>
<dbReference type="Pfam" id="PF05225">
    <property type="entry name" value="HTH_psq"/>
    <property type="match status" value="1"/>
</dbReference>
<dbReference type="EMBL" id="BJZP01000011">
    <property type="protein sequence ID" value="GEO85562.1"/>
    <property type="molecule type" value="Genomic_DNA"/>
</dbReference>
<feature type="active site" description="O-(5'-phospho-DNA)-serine intermediate" evidence="6 7">
    <location>
        <position position="13"/>
    </location>
</feature>
<dbReference type="PROSITE" id="PS51736">
    <property type="entry name" value="RECOMBINASES_3"/>
    <property type="match status" value="1"/>
</dbReference>
<organism evidence="9 10">
    <name type="scientific">Ciceribacter naphthalenivorans</name>
    <dbReference type="NCBI Taxonomy" id="1118451"/>
    <lineage>
        <taxon>Bacteria</taxon>
        <taxon>Pseudomonadati</taxon>
        <taxon>Pseudomonadota</taxon>
        <taxon>Alphaproteobacteria</taxon>
        <taxon>Hyphomicrobiales</taxon>
        <taxon>Rhizobiaceae</taxon>
        <taxon>Ciceribacter</taxon>
    </lineage>
</organism>
<proteinExistence type="inferred from homology"/>
<dbReference type="InterPro" id="IPR006119">
    <property type="entry name" value="Resolv_N"/>
</dbReference>
<dbReference type="InterPro" id="IPR050639">
    <property type="entry name" value="SSR_resolvase"/>
</dbReference>
<dbReference type="PROSITE" id="PS00397">
    <property type="entry name" value="RECOMBINASES_1"/>
    <property type="match status" value="1"/>
</dbReference>
<keyword evidence="2" id="KW-0229">DNA integration</keyword>
<gene>
    <name evidence="9" type="ORF">RNA01_24940</name>
</gene>
<comment type="caution">
    <text evidence="9">The sequence shown here is derived from an EMBL/GenBank/DDBJ whole genome shotgun (WGS) entry which is preliminary data.</text>
</comment>
<keyword evidence="10" id="KW-1185">Reference proteome</keyword>
<evidence type="ECO:0000256" key="5">
    <source>
        <dbReference type="ARBA" id="ARBA00023172"/>
    </source>
</evidence>
<dbReference type="PANTHER" id="PTHR30461">
    <property type="entry name" value="DNA-INVERTASE FROM LAMBDOID PROPHAGE"/>
    <property type="match status" value="1"/>
</dbReference>
<dbReference type="Gene3D" id="1.10.10.60">
    <property type="entry name" value="Homeodomain-like"/>
    <property type="match status" value="1"/>
</dbReference>
<comment type="similarity">
    <text evidence="1">Belongs to the site-specific recombinase resolvase family.</text>
</comment>
<evidence type="ECO:0000256" key="3">
    <source>
        <dbReference type="ARBA" id="ARBA00023100"/>
    </source>
</evidence>
<dbReference type="SUPFAM" id="SSF53041">
    <property type="entry name" value="Resolvase-like"/>
    <property type="match status" value="1"/>
</dbReference>
<dbReference type="AlphaFoldDB" id="A0A512HJE5"/>
<protein>
    <submittedName>
        <fullName evidence="9">Recombinase</fullName>
    </submittedName>
</protein>
<dbReference type="PROSITE" id="PS51257">
    <property type="entry name" value="PROKAR_LIPOPROTEIN"/>
    <property type="match status" value="1"/>
</dbReference>
<dbReference type="InterPro" id="IPR036162">
    <property type="entry name" value="Resolvase-like_N_sf"/>
</dbReference>
<keyword evidence="3" id="KW-0230">DNA invertase</keyword>
<sequence length="214" mass="23001">MRVTMRIGYARVSTHDQNIDMQLNALAGAGCERIFTDHGLSGASRTRPGLMQARDSLAAGDTLVIWRLDRLGRSLSHLIEVVAELGRREIGLYSISESIDTASAGGILIFHIMGALAEFERALISERTKAGMWAARARGSAIGRPAKLQPDEIEAALEALEQGVSLAMAARQFGVSRSTLYRRVRRSAEAAKTAKAIGAPQVARLCSKVGRATS</sequence>
<dbReference type="Gene3D" id="3.40.50.1390">
    <property type="entry name" value="Resolvase, N-terminal catalytic domain"/>
    <property type="match status" value="1"/>
</dbReference>
<dbReference type="CDD" id="cd03768">
    <property type="entry name" value="SR_ResInv"/>
    <property type="match status" value="1"/>
</dbReference>
<evidence type="ECO:0000256" key="7">
    <source>
        <dbReference type="PROSITE-ProRule" id="PRU10137"/>
    </source>
</evidence>
<evidence type="ECO:0000256" key="4">
    <source>
        <dbReference type="ARBA" id="ARBA00023125"/>
    </source>
</evidence>
<evidence type="ECO:0000313" key="10">
    <source>
        <dbReference type="Proteomes" id="UP000321717"/>
    </source>
</evidence>